<dbReference type="EMBL" id="CP003364">
    <property type="protein sequence ID" value="AGA26758.1"/>
    <property type="molecule type" value="Genomic_DNA"/>
</dbReference>
<dbReference type="KEGG" id="saci:Sinac_2447"/>
<dbReference type="OrthoDB" id="264270at2"/>
<dbReference type="Pfam" id="PF04734">
    <property type="entry name" value="Ceramidase_alk"/>
    <property type="match status" value="1"/>
</dbReference>
<gene>
    <name evidence="2" type="ordered locus">Sinac_2447</name>
</gene>
<evidence type="ECO:0000259" key="1">
    <source>
        <dbReference type="Pfam" id="PF04734"/>
    </source>
</evidence>
<dbReference type="InterPro" id="IPR031329">
    <property type="entry name" value="NEUT/ALK_ceramidase_N"/>
</dbReference>
<feature type="domain" description="Neutral/alkaline non-lysosomal ceramidase N-terminal" evidence="1">
    <location>
        <begin position="54"/>
        <end position="281"/>
    </location>
</feature>
<dbReference type="STRING" id="886293.Sinac_2447"/>
<protein>
    <submittedName>
        <fullName evidence="2">Neutral/alkaline non-lysosomal ceramidase</fullName>
    </submittedName>
</protein>
<evidence type="ECO:0000313" key="2">
    <source>
        <dbReference type="EMBL" id="AGA26758.1"/>
    </source>
</evidence>
<organism evidence="2 3">
    <name type="scientific">Singulisphaera acidiphila (strain ATCC BAA-1392 / DSM 18658 / VKM B-2454 / MOB10)</name>
    <dbReference type="NCBI Taxonomy" id="886293"/>
    <lineage>
        <taxon>Bacteria</taxon>
        <taxon>Pseudomonadati</taxon>
        <taxon>Planctomycetota</taxon>
        <taxon>Planctomycetia</taxon>
        <taxon>Isosphaerales</taxon>
        <taxon>Isosphaeraceae</taxon>
        <taxon>Singulisphaera</taxon>
    </lineage>
</organism>
<sequence>MNWQTVRGRFPARATRGVAILAPALVFVVLSGCFTRSGYAAEPVAKLPTPWKAGVAKVVVTPEKGVWLAGYGSKRPPDGKLHDLWVKVLAIEDEKGRRAVMITSDFQGVPKGMSDRVFAQLKQKYGLDRHQVMLTFSHNHCGPRLGDDLVDYYPVEAEQVKLVDEYTSAMVEKLVTVVGESLTKLAPASLRMGAGKTTFAVNRRNNPEAKVPDLLASGTPLAGPVDHSVPVLSVTGAEGNLVAVLFGYACHPTTLSFMTWCGDYPGFAQLELEKSHQGATAMFVNTCGGDQNPLPRRTVELCERYGKMLATAVDEALEQPLKPVSSGLRTAFEYVELPYLQVVTRAELIAAREDKSPIRARWAARMLGKLDAGETFAVSYPYPVHAWRLGNEMVVIGLGAETVVDYALRFKREFGLGTWVCGYVDDMISYIPSRRVWEEGGYEGGSNLFEYGRPALRWAGDIEDRIAATVHKLVKTNEE</sequence>
<dbReference type="HOGENOM" id="CLU_030011_3_0_0"/>
<proteinExistence type="predicted"/>
<reference evidence="2 3" key="1">
    <citation type="submission" date="2012-02" db="EMBL/GenBank/DDBJ databases">
        <title>Complete sequence of chromosome of Singulisphaera acidiphila DSM 18658.</title>
        <authorList>
            <consortium name="US DOE Joint Genome Institute (JGI-PGF)"/>
            <person name="Lucas S."/>
            <person name="Copeland A."/>
            <person name="Lapidus A."/>
            <person name="Glavina del Rio T."/>
            <person name="Dalin E."/>
            <person name="Tice H."/>
            <person name="Bruce D."/>
            <person name="Goodwin L."/>
            <person name="Pitluck S."/>
            <person name="Peters L."/>
            <person name="Ovchinnikova G."/>
            <person name="Chertkov O."/>
            <person name="Kyrpides N."/>
            <person name="Mavromatis K."/>
            <person name="Ivanova N."/>
            <person name="Brettin T."/>
            <person name="Detter J.C."/>
            <person name="Han C."/>
            <person name="Larimer F."/>
            <person name="Land M."/>
            <person name="Hauser L."/>
            <person name="Markowitz V."/>
            <person name="Cheng J.-F."/>
            <person name="Hugenholtz P."/>
            <person name="Woyke T."/>
            <person name="Wu D."/>
            <person name="Tindall B."/>
            <person name="Pomrenke H."/>
            <person name="Brambilla E."/>
            <person name="Klenk H.-P."/>
            <person name="Eisen J.A."/>
        </authorList>
    </citation>
    <scope>NUCLEOTIDE SEQUENCE [LARGE SCALE GENOMIC DNA]</scope>
    <source>
        <strain evidence="3">ATCC BAA-1392 / DSM 18658 / VKM B-2454 / MOB10</strain>
    </source>
</reference>
<dbReference type="eggNOG" id="COG3356">
    <property type="taxonomic scope" value="Bacteria"/>
</dbReference>
<dbReference type="AlphaFoldDB" id="L0DD44"/>
<dbReference type="PROSITE" id="PS51257">
    <property type="entry name" value="PROKAR_LIPOPROTEIN"/>
    <property type="match status" value="1"/>
</dbReference>
<name>L0DD44_SINAD</name>
<keyword evidence="3" id="KW-1185">Reference proteome</keyword>
<accession>L0DD44</accession>
<evidence type="ECO:0000313" key="3">
    <source>
        <dbReference type="Proteomes" id="UP000010798"/>
    </source>
</evidence>
<dbReference type="Proteomes" id="UP000010798">
    <property type="component" value="Chromosome"/>
</dbReference>